<feature type="compositionally biased region" description="Low complexity" evidence="1">
    <location>
        <begin position="274"/>
        <end position="289"/>
    </location>
</feature>
<sequence length="562" mass="62639">MDYEDVVDPFNASYGEMETSLCTQKPPDVVWDDNNTIDIKKTQQKRGHKASGYSHFQMLISKEEAQLQEAKARAGNDIKSADHVMEQLETLFKDEIEERNKSMETSTLNEDDSFMLISQNFRTPKIYKESKQTKCQQATSTPCQNDMSLKSPILSPIEEGTPKSVIKPTTVKDHKDLTVLGAAPKVRRNIMRVQSFEHRPGSPPSKITFNKTRSFEEERAEQASEPFVSSQTVTRKFVSKAAINGTSSSKYIKPAVTVKLVDKPRIMVNHGNQSSATSSTSTPSLSTTVKPTTTKQFITNGNSLTKVIQPSFSSNNTRLSDNRNIKDTNESTSTGKTLNSTNSIPVTESTTTITTLSNQNTRKFVSNSNFVTNSSKTVCFNKQNTNSTTRRFNNHIVCSTAITTTTATTSFSKMSSDIVQNTYEPLKSADTIKKEPPVLATRTFKNFQNQATKKDCIASTSVSLNIAKPVLTNSNTMKVSADINLSKKPLDPMRATTKTKTFRQGRTFTRAVLVTQSNQKRPGQAELNDSDNIPPKKVVYSKDEIERKRLQALQRKQSQNIK</sequence>
<dbReference type="EMBL" id="CAJFCJ010000009">
    <property type="protein sequence ID" value="CAD5118721.1"/>
    <property type="molecule type" value="Genomic_DNA"/>
</dbReference>
<evidence type="ECO:0000313" key="3">
    <source>
        <dbReference type="Proteomes" id="UP000549394"/>
    </source>
</evidence>
<feature type="region of interest" description="Disordered" evidence="1">
    <location>
        <begin position="270"/>
        <end position="289"/>
    </location>
</feature>
<feature type="compositionally biased region" description="Polar residues" evidence="1">
    <location>
        <begin position="137"/>
        <end position="148"/>
    </location>
</feature>
<evidence type="ECO:0000313" key="2">
    <source>
        <dbReference type="EMBL" id="CAD5118721.1"/>
    </source>
</evidence>
<dbReference type="Proteomes" id="UP000549394">
    <property type="component" value="Unassembled WGS sequence"/>
</dbReference>
<name>A0A7I8VTI5_9ANNE</name>
<organism evidence="2 3">
    <name type="scientific">Dimorphilus gyrociliatus</name>
    <dbReference type="NCBI Taxonomy" id="2664684"/>
    <lineage>
        <taxon>Eukaryota</taxon>
        <taxon>Metazoa</taxon>
        <taxon>Spiralia</taxon>
        <taxon>Lophotrochozoa</taxon>
        <taxon>Annelida</taxon>
        <taxon>Polychaeta</taxon>
        <taxon>Polychaeta incertae sedis</taxon>
        <taxon>Dinophilidae</taxon>
        <taxon>Dimorphilus</taxon>
    </lineage>
</organism>
<protein>
    <submittedName>
        <fullName evidence="2">DgyrCDS7403</fullName>
    </submittedName>
</protein>
<dbReference type="AlphaFoldDB" id="A0A7I8VTI5"/>
<feature type="compositionally biased region" description="Polar residues" evidence="1">
    <location>
        <begin position="308"/>
        <end position="319"/>
    </location>
</feature>
<feature type="region of interest" description="Disordered" evidence="1">
    <location>
        <begin position="518"/>
        <end position="544"/>
    </location>
</feature>
<evidence type="ECO:0000256" key="1">
    <source>
        <dbReference type="SAM" id="MobiDB-lite"/>
    </source>
</evidence>
<comment type="caution">
    <text evidence="2">The sequence shown here is derived from an EMBL/GenBank/DDBJ whole genome shotgun (WGS) entry which is preliminary data.</text>
</comment>
<feature type="region of interest" description="Disordered" evidence="1">
    <location>
        <begin position="137"/>
        <end position="164"/>
    </location>
</feature>
<feature type="compositionally biased region" description="Basic and acidic residues" evidence="1">
    <location>
        <begin position="320"/>
        <end position="329"/>
    </location>
</feature>
<keyword evidence="3" id="KW-1185">Reference proteome</keyword>
<gene>
    <name evidence="2" type="ORF">DGYR_LOCUS7051</name>
</gene>
<feature type="compositionally biased region" description="Polar residues" evidence="1">
    <location>
        <begin position="330"/>
        <end position="344"/>
    </location>
</feature>
<proteinExistence type="predicted"/>
<accession>A0A7I8VTI5</accession>
<reference evidence="2 3" key="1">
    <citation type="submission" date="2020-08" db="EMBL/GenBank/DDBJ databases">
        <authorList>
            <person name="Hejnol A."/>
        </authorList>
    </citation>
    <scope>NUCLEOTIDE SEQUENCE [LARGE SCALE GENOMIC DNA]</scope>
</reference>
<feature type="region of interest" description="Disordered" evidence="1">
    <location>
        <begin position="308"/>
        <end position="344"/>
    </location>
</feature>